<evidence type="ECO:0000313" key="1">
    <source>
        <dbReference type="EMBL" id="KKM94301.1"/>
    </source>
</evidence>
<dbReference type="EMBL" id="LAZR01006158">
    <property type="protein sequence ID" value="KKM94301.1"/>
    <property type="molecule type" value="Genomic_DNA"/>
</dbReference>
<reference evidence="1" key="1">
    <citation type="journal article" date="2015" name="Nature">
        <title>Complex archaea that bridge the gap between prokaryotes and eukaryotes.</title>
        <authorList>
            <person name="Spang A."/>
            <person name="Saw J.H."/>
            <person name="Jorgensen S.L."/>
            <person name="Zaremba-Niedzwiedzka K."/>
            <person name="Martijn J."/>
            <person name="Lind A.E."/>
            <person name="van Eijk R."/>
            <person name="Schleper C."/>
            <person name="Guy L."/>
            <person name="Ettema T.J."/>
        </authorList>
    </citation>
    <scope>NUCLEOTIDE SEQUENCE</scope>
</reference>
<organism evidence="1">
    <name type="scientific">marine sediment metagenome</name>
    <dbReference type="NCBI Taxonomy" id="412755"/>
    <lineage>
        <taxon>unclassified sequences</taxon>
        <taxon>metagenomes</taxon>
        <taxon>ecological metagenomes</taxon>
    </lineage>
</organism>
<accession>A0A0F9M4P6</accession>
<feature type="non-terminal residue" evidence="1">
    <location>
        <position position="70"/>
    </location>
</feature>
<proteinExistence type="predicted"/>
<sequence>MKKISKIITVSAVVAVLGFGANAFSHVGKGYDSSGWDNSGPGWNHNSGYGGSGYGHMMGDLNNDEIKRMD</sequence>
<comment type="caution">
    <text evidence="1">The sequence shown here is derived from an EMBL/GenBank/DDBJ whole genome shotgun (WGS) entry which is preliminary data.</text>
</comment>
<dbReference type="AlphaFoldDB" id="A0A0F9M4P6"/>
<protein>
    <submittedName>
        <fullName evidence="1">Uncharacterized protein</fullName>
    </submittedName>
</protein>
<name>A0A0F9M4P6_9ZZZZ</name>
<gene>
    <name evidence="1" type="ORF">LCGC14_1199780</name>
</gene>